<reference evidence="1 2" key="2">
    <citation type="submission" date="2020-07" db="EMBL/GenBank/DDBJ databases">
        <title>Genome assembly of wild tea tree DASZ reveals pedigree and selection history of tea varieties.</title>
        <authorList>
            <person name="Zhang W."/>
        </authorList>
    </citation>
    <scope>NUCLEOTIDE SEQUENCE [LARGE SCALE GENOMIC DNA]</scope>
    <source>
        <strain evidence="2">cv. G240</strain>
        <tissue evidence="1">Leaf</tissue>
    </source>
</reference>
<dbReference type="EMBL" id="JACBKZ010000002">
    <property type="protein sequence ID" value="KAF5957409.1"/>
    <property type="molecule type" value="Genomic_DNA"/>
</dbReference>
<dbReference type="AlphaFoldDB" id="A0A7J7HXP5"/>
<proteinExistence type="predicted"/>
<evidence type="ECO:0000313" key="2">
    <source>
        <dbReference type="Proteomes" id="UP000593564"/>
    </source>
</evidence>
<gene>
    <name evidence="1" type="ORF">HYC85_004634</name>
</gene>
<keyword evidence="2" id="KW-1185">Reference proteome</keyword>
<comment type="caution">
    <text evidence="1">The sequence shown here is derived from an EMBL/GenBank/DDBJ whole genome shotgun (WGS) entry which is preliminary data.</text>
</comment>
<reference evidence="2" key="1">
    <citation type="journal article" date="2020" name="Nat. Commun.">
        <title>Genome assembly of wild tea tree DASZ reveals pedigree and selection history of tea varieties.</title>
        <authorList>
            <person name="Zhang W."/>
            <person name="Zhang Y."/>
            <person name="Qiu H."/>
            <person name="Guo Y."/>
            <person name="Wan H."/>
            <person name="Zhang X."/>
            <person name="Scossa F."/>
            <person name="Alseekh S."/>
            <person name="Zhang Q."/>
            <person name="Wang P."/>
            <person name="Xu L."/>
            <person name="Schmidt M.H."/>
            <person name="Jia X."/>
            <person name="Li D."/>
            <person name="Zhu A."/>
            <person name="Guo F."/>
            <person name="Chen W."/>
            <person name="Ni D."/>
            <person name="Usadel B."/>
            <person name="Fernie A.R."/>
            <person name="Wen W."/>
        </authorList>
    </citation>
    <scope>NUCLEOTIDE SEQUENCE [LARGE SCALE GENOMIC DNA]</scope>
    <source>
        <strain evidence="2">cv. G240</strain>
    </source>
</reference>
<accession>A0A7J7HXP5</accession>
<sequence>MASFSMEDFVGNGPQKELLPKLIEEGWDDVPTFKIMNSQDMDGVNMTQQQKFSPKFDVFKNDQSYSSVTSKGFTWYILQDSLEIRSYLHDRALMQYGDRLEASGKCLPELLGLSTGDLSTQFGIKRGHIARFTDITIACAAAPLPPSCALPSRRRITTLPTSNSIYKSEFISVNSIKMHSMTRSPAKLLIKQSKIVNLFFSNIKLSKNLIKKLLLVY</sequence>
<organism evidence="1 2">
    <name type="scientific">Camellia sinensis</name>
    <name type="common">Tea plant</name>
    <name type="synonym">Thea sinensis</name>
    <dbReference type="NCBI Taxonomy" id="4442"/>
    <lineage>
        <taxon>Eukaryota</taxon>
        <taxon>Viridiplantae</taxon>
        <taxon>Streptophyta</taxon>
        <taxon>Embryophyta</taxon>
        <taxon>Tracheophyta</taxon>
        <taxon>Spermatophyta</taxon>
        <taxon>Magnoliopsida</taxon>
        <taxon>eudicotyledons</taxon>
        <taxon>Gunneridae</taxon>
        <taxon>Pentapetalae</taxon>
        <taxon>asterids</taxon>
        <taxon>Ericales</taxon>
        <taxon>Theaceae</taxon>
        <taxon>Camellia</taxon>
    </lineage>
</organism>
<name>A0A7J7HXP5_CAMSI</name>
<evidence type="ECO:0000313" key="1">
    <source>
        <dbReference type="EMBL" id="KAF5957409.1"/>
    </source>
</evidence>
<protein>
    <submittedName>
        <fullName evidence="1">Uncharacterized protein</fullName>
    </submittedName>
</protein>
<dbReference type="Proteomes" id="UP000593564">
    <property type="component" value="Unassembled WGS sequence"/>
</dbReference>